<accession>A0AAW9QD40</accession>
<feature type="signal peptide" evidence="1">
    <location>
        <begin position="1"/>
        <end position="24"/>
    </location>
</feature>
<dbReference type="PROSITE" id="PS51257">
    <property type="entry name" value="PROKAR_LIPOPROTEIN"/>
    <property type="match status" value="1"/>
</dbReference>
<gene>
    <name evidence="2" type="ORF">V4F39_10165</name>
</gene>
<feature type="chain" id="PRO_5043499855" evidence="1">
    <location>
        <begin position="25"/>
        <end position="238"/>
    </location>
</feature>
<dbReference type="AlphaFoldDB" id="A0AAW9QD40"/>
<dbReference type="NCBIfam" id="TIGR02595">
    <property type="entry name" value="PEP_CTERM"/>
    <property type="match status" value="1"/>
</dbReference>
<evidence type="ECO:0000256" key="1">
    <source>
        <dbReference type="SAM" id="SignalP"/>
    </source>
</evidence>
<keyword evidence="3" id="KW-1185">Reference proteome</keyword>
<dbReference type="EMBL" id="JAZIBG010000024">
    <property type="protein sequence ID" value="MEF7614273.1"/>
    <property type="molecule type" value="Genomic_DNA"/>
</dbReference>
<keyword evidence="1" id="KW-0732">Signal</keyword>
<dbReference type="Proteomes" id="UP001336250">
    <property type="component" value="Unassembled WGS sequence"/>
</dbReference>
<name>A0AAW9QD40_9BURK</name>
<proteinExistence type="predicted"/>
<protein>
    <submittedName>
        <fullName evidence="2">PEP-CTERM sorting domain-containing protein</fullName>
    </submittedName>
</protein>
<dbReference type="RefSeq" id="WP_332289241.1">
    <property type="nucleotide sequence ID" value="NZ_JAZIBG010000024.1"/>
</dbReference>
<organism evidence="2 3">
    <name type="scientific">Aquincola agrisoli</name>
    <dbReference type="NCBI Taxonomy" id="3119538"/>
    <lineage>
        <taxon>Bacteria</taxon>
        <taxon>Pseudomonadati</taxon>
        <taxon>Pseudomonadota</taxon>
        <taxon>Betaproteobacteria</taxon>
        <taxon>Burkholderiales</taxon>
        <taxon>Sphaerotilaceae</taxon>
        <taxon>Aquincola</taxon>
    </lineage>
</organism>
<evidence type="ECO:0000313" key="2">
    <source>
        <dbReference type="EMBL" id="MEF7614273.1"/>
    </source>
</evidence>
<evidence type="ECO:0000313" key="3">
    <source>
        <dbReference type="Proteomes" id="UP001336250"/>
    </source>
</evidence>
<sequence length="238" mass="24231">MTAGLRAKTMASLALCAASAAAWGAACDGSSDPCTLDLGRVVVHFDQGAASYFANAELISGDDASFQAVPDFFSSLALQHAGATEGFSFTPIVYGAVGGSGKNGYNQLRGYFDFTGLSFQAKPGYRLDALWFHVAGYGSAVGDASFALGLPVGVAFEGDNFAGSGPLNPDDGSVHAEFVISAAYLEGEDGTAISYGYATAAFTAAAFTATVSAVPEPGPWALLLAGLAGVGLRVRRPR</sequence>
<reference evidence="2 3" key="1">
    <citation type="submission" date="2024-02" db="EMBL/GenBank/DDBJ databases">
        <title>Genome sequence of Aquincola sp. MAHUQ-54.</title>
        <authorList>
            <person name="Huq M.A."/>
        </authorList>
    </citation>
    <scope>NUCLEOTIDE SEQUENCE [LARGE SCALE GENOMIC DNA]</scope>
    <source>
        <strain evidence="2 3">MAHUQ-54</strain>
    </source>
</reference>
<dbReference type="InterPro" id="IPR013424">
    <property type="entry name" value="Ice-binding_C"/>
</dbReference>
<comment type="caution">
    <text evidence="2">The sequence shown here is derived from an EMBL/GenBank/DDBJ whole genome shotgun (WGS) entry which is preliminary data.</text>
</comment>